<keyword evidence="2 5" id="KW-0808">Transferase</keyword>
<organism evidence="5 6">
    <name type="scientific">Cellulomonas carbonis T26</name>
    <dbReference type="NCBI Taxonomy" id="947969"/>
    <lineage>
        <taxon>Bacteria</taxon>
        <taxon>Bacillati</taxon>
        <taxon>Actinomycetota</taxon>
        <taxon>Actinomycetes</taxon>
        <taxon>Micrococcales</taxon>
        <taxon>Cellulomonadaceae</taxon>
        <taxon>Cellulomonas</taxon>
    </lineage>
</organism>
<gene>
    <name evidence="5" type="ORF">N868_02540</name>
</gene>
<reference evidence="5 6" key="2">
    <citation type="journal article" date="2015" name="Stand. Genomic Sci.">
        <title>Draft genome sequence of Cellulomonas carbonis T26(T) and comparative analysis of six Cellulomonas genomes.</title>
        <authorList>
            <person name="Zhuang W."/>
            <person name="Zhang S."/>
            <person name="Xia X."/>
            <person name="Wang G."/>
        </authorList>
    </citation>
    <scope>NUCLEOTIDE SEQUENCE [LARGE SCALE GENOMIC DNA]</scope>
    <source>
        <strain evidence="5 6">T26</strain>
    </source>
</reference>
<keyword evidence="6" id="KW-1185">Reference proteome</keyword>
<dbReference type="Gene3D" id="3.40.50.2000">
    <property type="entry name" value="Glycogen Phosphorylase B"/>
    <property type="match status" value="2"/>
</dbReference>
<comment type="caution">
    <text evidence="5">The sequence shown here is derived from an EMBL/GenBank/DDBJ whole genome shotgun (WGS) entry which is preliminary data.</text>
</comment>
<dbReference type="InterPro" id="IPR028098">
    <property type="entry name" value="Glyco_trans_4-like_N"/>
</dbReference>
<dbReference type="AlphaFoldDB" id="A0A0A0BLE2"/>
<proteinExistence type="predicted"/>
<dbReference type="RefSeq" id="WP_229734700.1">
    <property type="nucleotide sequence ID" value="NZ_AXCY01000103.1"/>
</dbReference>
<evidence type="ECO:0000313" key="6">
    <source>
        <dbReference type="Proteomes" id="UP000029839"/>
    </source>
</evidence>
<feature type="domain" description="Glycosyltransferase subfamily 4-like N-terminal" evidence="4">
    <location>
        <begin position="34"/>
        <end position="196"/>
    </location>
</feature>
<dbReference type="SUPFAM" id="SSF53756">
    <property type="entry name" value="UDP-Glycosyltransferase/glycogen phosphorylase"/>
    <property type="match status" value="1"/>
</dbReference>
<dbReference type="EMBL" id="AXCY01000103">
    <property type="protein sequence ID" value="KGM09338.1"/>
    <property type="molecule type" value="Genomic_DNA"/>
</dbReference>
<dbReference type="Pfam" id="PF00534">
    <property type="entry name" value="Glycos_transf_1"/>
    <property type="match status" value="1"/>
</dbReference>
<evidence type="ECO:0000256" key="1">
    <source>
        <dbReference type="ARBA" id="ARBA00022676"/>
    </source>
</evidence>
<evidence type="ECO:0000313" key="5">
    <source>
        <dbReference type="EMBL" id="KGM09338.1"/>
    </source>
</evidence>
<dbReference type="GO" id="GO:0016757">
    <property type="term" value="F:glycosyltransferase activity"/>
    <property type="evidence" value="ECO:0007669"/>
    <property type="project" value="UniProtKB-KW"/>
</dbReference>
<name>A0A0A0BLE2_9CELL</name>
<evidence type="ECO:0000259" key="3">
    <source>
        <dbReference type="Pfam" id="PF00534"/>
    </source>
</evidence>
<reference evidence="5 6" key="1">
    <citation type="submission" date="2013-08" db="EMBL/GenBank/DDBJ databases">
        <title>Genome sequencing of Cellulomonas carbonis T26.</title>
        <authorList>
            <person name="Chen F."/>
            <person name="Li Y."/>
            <person name="Wang G."/>
        </authorList>
    </citation>
    <scope>NUCLEOTIDE SEQUENCE [LARGE SCALE GENOMIC DNA]</scope>
    <source>
        <strain evidence="5 6">T26</strain>
    </source>
</reference>
<dbReference type="PANTHER" id="PTHR12526:SF510">
    <property type="entry name" value="D-INOSITOL 3-PHOSPHATE GLYCOSYLTRANSFERASE"/>
    <property type="match status" value="1"/>
</dbReference>
<evidence type="ECO:0000259" key="4">
    <source>
        <dbReference type="Pfam" id="PF13579"/>
    </source>
</evidence>
<protein>
    <submittedName>
        <fullName evidence="5">Glycosyl transferase family 1</fullName>
    </submittedName>
</protein>
<feature type="domain" description="Glycosyl transferase family 1" evidence="3">
    <location>
        <begin position="211"/>
        <end position="360"/>
    </location>
</feature>
<dbReference type="Pfam" id="PF13579">
    <property type="entry name" value="Glyco_trans_4_4"/>
    <property type="match status" value="1"/>
</dbReference>
<dbReference type="InterPro" id="IPR001296">
    <property type="entry name" value="Glyco_trans_1"/>
</dbReference>
<accession>A0A0A0BLE2</accession>
<dbReference type="PANTHER" id="PTHR12526">
    <property type="entry name" value="GLYCOSYLTRANSFERASE"/>
    <property type="match status" value="1"/>
</dbReference>
<dbReference type="Proteomes" id="UP000029839">
    <property type="component" value="Unassembled WGS sequence"/>
</dbReference>
<dbReference type="CDD" id="cd03801">
    <property type="entry name" value="GT4_PimA-like"/>
    <property type="match status" value="1"/>
</dbReference>
<evidence type="ECO:0000256" key="2">
    <source>
        <dbReference type="ARBA" id="ARBA00022679"/>
    </source>
</evidence>
<sequence>MSGAPVGSARPSGAARRDGVRTVLVAHPGAELYGSDRVMLESVAGFREAGWRVVVTLCDDGPLVGELEALGARVVRTRTPVLRKSALRPAGFVRLVADTLVGAVRGLSLVRRTGADALYVSTVTVPLWTLLGRLARRPVLLHVHEAEASAPALVRRALALPVLAATGVVANSEFSVGVLRGALPATVRRATVVHNGVPGPGHATPARERLDGPVRMLYVGRLSARKGVDVAVEALGELVAGGCPAELDVVGAVYPGYEWFEQQLRDRVAELGLSDAVRFHGFHPSVWAFLADADVAVVPSVVDEPFGNTAVEAVLAARPLVVSATSGLREAAAGYASAQRVPPGDAAAIADAVRRIRDDWAHVRAAALEDAALAADRHAPELYRRRVAAALADVAGGV</sequence>
<keyword evidence="1" id="KW-0328">Glycosyltransferase</keyword>